<feature type="non-terminal residue" evidence="1">
    <location>
        <position position="1"/>
    </location>
</feature>
<organism evidence="1 2">
    <name type="scientific">Pelobates cultripes</name>
    <name type="common">Western spadefoot toad</name>
    <dbReference type="NCBI Taxonomy" id="61616"/>
    <lineage>
        <taxon>Eukaryota</taxon>
        <taxon>Metazoa</taxon>
        <taxon>Chordata</taxon>
        <taxon>Craniata</taxon>
        <taxon>Vertebrata</taxon>
        <taxon>Euteleostomi</taxon>
        <taxon>Amphibia</taxon>
        <taxon>Batrachia</taxon>
        <taxon>Anura</taxon>
        <taxon>Pelobatoidea</taxon>
        <taxon>Pelobatidae</taxon>
        <taxon>Pelobates</taxon>
    </lineage>
</organism>
<name>A0AAD1VSR0_PELCU</name>
<proteinExistence type="predicted"/>
<accession>A0AAD1VSR0</accession>
<dbReference type="EMBL" id="OW240913">
    <property type="protein sequence ID" value="CAH2246241.1"/>
    <property type="molecule type" value="Genomic_DNA"/>
</dbReference>
<gene>
    <name evidence="1" type="ORF">PECUL_23A008072</name>
</gene>
<reference evidence="1" key="1">
    <citation type="submission" date="2022-03" db="EMBL/GenBank/DDBJ databases">
        <authorList>
            <person name="Alioto T."/>
            <person name="Alioto T."/>
            <person name="Gomez Garrido J."/>
        </authorList>
    </citation>
    <scope>NUCLEOTIDE SEQUENCE</scope>
</reference>
<dbReference type="AlphaFoldDB" id="A0AAD1VSR0"/>
<evidence type="ECO:0000313" key="1">
    <source>
        <dbReference type="EMBL" id="CAH2246241.1"/>
    </source>
</evidence>
<sequence length="73" mass="7943">VYDYSNYNTRHSRNLSNIILQISIVKGSAPLSGCGSCHTVQELVPVASDMAVKLQLKLCNGVTGRILERTHAT</sequence>
<keyword evidence="2" id="KW-1185">Reference proteome</keyword>
<evidence type="ECO:0000313" key="2">
    <source>
        <dbReference type="Proteomes" id="UP001295444"/>
    </source>
</evidence>
<protein>
    <submittedName>
        <fullName evidence="1">Uncharacterized protein</fullName>
    </submittedName>
</protein>
<dbReference type="Proteomes" id="UP001295444">
    <property type="component" value="Chromosome 02"/>
</dbReference>